<dbReference type="PANTHER" id="PTHR19446">
    <property type="entry name" value="REVERSE TRANSCRIPTASES"/>
    <property type="match status" value="1"/>
</dbReference>
<accession>A0A388KNA1</accession>
<dbReference type="Gramene" id="GBG71536">
    <property type="protein sequence ID" value="GBG71536"/>
    <property type="gene ID" value="CBR_g8954"/>
</dbReference>
<gene>
    <name evidence="5" type="ORF">CBR_g8954</name>
</gene>
<evidence type="ECO:0000256" key="1">
    <source>
        <dbReference type="ARBA" id="ARBA00001968"/>
    </source>
</evidence>
<evidence type="ECO:0000313" key="6">
    <source>
        <dbReference type="Proteomes" id="UP000265515"/>
    </source>
</evidence>
<evidence type="ECO:0008006" key="7">
    <source>
        <dbReference type="Google" id="ProtNLM"/>
    </source>
</evidence>
<dbReference type="AlphaFoldDB" id="A0A388KNA1"/>
<comment type="cofactor">
    <cofactor evidence="1">
        <name>a divalent metal cation</name>
        <dbReference type="ChEBI" id="CHEBI:60240"/>
    </cofactor>
</comment>
<protein>
    <recommendedName>
        <fullName evidence="7">DDE Tnp4 domain-containing protein</fullName>
    </recommendedName>
</protein>
<keyword evidence="6" id="KW-1185">Reference proteome</keyword>
<evidence type="ECO:0000256" key="2">
    <source>
        <dbReference type="ARBA" id="ARBA00022723"/>
    </source>
</evidence>
<evidence type="ECO:0000259" key="4">
    <source>
        <dbReference type="Pfam" id="PF13359"/>
    </source>
</evidence>
<dbReference type="InterPro" id="IPR036691">
    <property type="entry name" value="Endo/exonu/phosph_ase_sf"/>
</dbReference>
<dbReference type="SUPFAM" id="SSF56219">
    <property type="entry name" value="DNase I-like"/>
    <property type="match status" value="1"/>
</dbReference>
<dbReference type="OrthoDB" id="6819250at2759"/>
<name>A0A388KNA1_CHABU</name>
<evidence type="ECO:0000313" key="5">
    <source>
        <dbReference type="EMBL" id="GBG71536.1"/>
    </source>
</evidence>
<sequence length="959" mass="109473">MASVICETEDDFCKFYFPLLDPRIPPESAESLTQAGVRWYNVDIVRERGIPELERIAVVPGISALILLNLNEKLRREENLQSEFILKMLTKEWRSPSQTNSLILAGDWNLALDEVLSPQSSAAGRKDAQTLLDLATELELADPFRLLSPEDPGYTWTSHMHRDRRQVTRRRLDYFLVSSQALEGVTAVQHIAHPLSDHKPVVAEVKLHNTTERGRGFFRLNSQNLEDPSIGSWLEKHMKAWESVKQYFDSTVEWLDSGIAIASGVMNVCSKILARNRNQRDAECRRRVEEAEEQMEGHPISTMVWAAEREKRMAEWESIQANKERRWAEVLKEKGIEVHDKMTKETFQRLQPRLLQQQMVELSHPFDEREPRASSASGLLEYAKLYYEDILTTRRPQDDFLTDLSENSDMWEDTTVSLLIAARLDLGRPVTVEETAQTLKSKATGKSPGVDGLTVEFFRKNWTIFGPALIELYNKVLSDGKLGKGMTHGVIAVLFKKGDKADVKNWRPISLLNVSYKILAKTLARQLGRYLPDLVGGDQGAFVQGRSIFNNIITAIEVLEVVQSENLDMVVLLINLEKAYDKRLQLCFAIGCGVLPRSTLRWWMRRRTGGTWEDLRLRDDATNNYFREKLRMSRRVFMEIGEACAPLLQRQVMFYKEPLPPEQIVAYALYRWASGESYDNNTSSFSIGRASRIMAVRDVTNALLRVYGDRISWPTGVRKHVVLRAFLDKGFPNCHGAVDCTHIYVDKPTNAPGENYFDRKHRFSVIAQVVVDLDLRVLDVFVGYPGSCHDIRVIQLSSLSRRAEEGVLFRGPPVTLLGGGRTNGYILGDNRYPPSEWVVVPYGVINQHPDEERFDTKQKVARGVVERAFGRLKGMWRFFLRTHKTNLETLPRQFTAVCILHNILLDAGVEFNENLLWEVDENGVPAMITTHRFRTSNEGPLTKAKDVKDTTIAINPFHT</sequence>
<feature type="domain" description="Endonuclease/exonuclease/phosphatase" evidence="3">
    <location>
        <begin position="81"/>
        <end position="198"/>
    </location>
</feature>
<dbReference type="Pfam" id="PF03372">
    <property type="entry name" value="Exo_endo_phos"/>
    <property type="match status" value="1"/>
</dbReference>
<dbReference type="InterPro" id="IPR027806">
    <property type="entry name" value="HARBI1_dom"/>
</dbReference>
<dbReference type="EMBL" id="BFEA01000148">
    <property type="protein sequence ID" value="GBG71536.1"/>
    <property type="molecule type" value="Genomic_DNA"/>
</dbReference>
<keyword evidence="2" id="KW-0479">Metal-binding</keyword>
<dbReference type="CDD" id="cd01650">
    <property type="entry name" value="RT_nLTR_like"/>
    <property type="match status" value="1"/>
</dbReference>
<dbReference type="Gene3D" id="3.60.10.10">
    <property type="entry name" value="Endonuclease/exonuclease/phosphatase"/>
    <property type="match status" value="1"/>
</dbReference>
<proteinExistence type="predicted"/>
<dbReference type="GO" id="GO:0046872">
    <property type="term" value="F:metal ion binding"/>
    <property type="evidence" value="ECO:0007669"/>
    <property type="project" value="UniProtKB-KW"/>
</dbReference>
<dbReference type="Pfam" id="PF13359">
    <property type="entry name" value="DDE_Tnp_4"/>
    <property type="match status" value="1"/>
</dbReference>
<dbReference type="GO" id="GO:0003824">
    <property type="term" value="F:catalytic activity"/>
    <property type="evidence" value="ECO:0007669"/>
    <property type="project" value="InterPro"/>
</dbReference>
<dbReference type="InterPro" id="IPR005135">
    <property type="entry name" value="Endo/exonuclease/phosphatase"/>
</dbReference>
<evidence type="ECO:0000259" key="3">
    <source>
        <dbReference type="Pfam" id="PF03372"/>
    </source>
</evidence>
<feature type="domain" description="DDE Tnp4" evidence="4">
    <location>
        <begin position="738"/>
        <end position="902"/>
    </location>
</feature>
<reference evidence="5 6" key="1">
    <citation type="journal article" date="2018" name="Cell">
        <title>The Chara Genome: Secondary Complexity and Implications for Plant Terrestrialization.</title>
        <authorList>
            <person name="Nishiyama T."/>
            <person name="Sakayama H."/>
            <person name="Vries J.D."/>
            <person name="Buschmann H."/>
            <person name="Saint-Marcoux D."/>
            <person name="Ullrich K.K."/>
            <person name="Haas F.B."/>
            <person name="Vanderstraeten L."/>
            <person name="Becker D."/>
            <person name="Lang D."/>
            <person name="Vosolsobe S."/>
            <person name="Rombauts S."/>
            <person name="Wilhelmsson P.K.I."/>
            <person name="Janitza P."/>
            <person name="Kern R."/>
            <person name="Heyl A."/>
            <person name="Rumpler F."/>
            <person name="Villalobos L.I.A.C."/>
            <person name="Clay J.M."/>
            <person name="Skokan R."/>
            <person name="Toyoda A."/>
            <person name="Suzuki Y."/>
            <person name="Kagoshima H."/>
            <person name="Schijlen E."/>
            <person name="Tajeshwar N."/>
            <person name="Catarino B."/>
            <person name="Hetherington A.J."/>
            <person name="Saltykova A."/>
            <person name="Bonnot C."/>
            <person name="Breuninger H."/>
            <person name="Symeonidi A."/>
            <person name="Radhakrishnan G.V."/>
            <person name="Van Nieuwerburgh F."/>
            <person name="Deforce D."/>
            <person name="Chang C."/>
            <person name="Karol K.G."/>
            <person name="Hedrich R."/>
            <person name="Ulvskov P."/>
            <person name="Glockner G."/>
            <person name="Delwiche C.F."/>
            <person name="Petrasek J."/>
            <person name="Van de Peer Y."/>
            <person name="Friml J."/>
            <person name="Beilby M."/>
            <person name="Dolan L."/>
            <person name="Kohara Y."/>
            <person name="Sugano S."/>
            <person name="Fujiyama A."/>
            <person name="Delaux P.-M."/>
            <person name="Quint M."/>
            <person name="TheiBen G."/>
            <person name="Hagemann M."/>
            <person name="Harholt J."/>
            <person name="Dunand C."/>
            <person name="Zachgo S."/>
            <person name="Langdale J."/>
            <person name="Maumus F."/>
            <person name="Straeten D.V.D."/>
            <person name="Gould S.B."/>
            <person name="Rensing S.A."/>
        </authorList>
    </citation>
    <scope>NUCLEOTIDE SEQUENCE [LARGE SCALE GENOMIC DNA]</scope>
    <source>
        <strain evidence="5 6">S276</strain>
    </source>
</reference>
<dbReference type="Proteomes" id="UP000265515">
    <property type="component" value="Unassembled WGS sequence"/>
</dbReference>
<organism evidence="5 6">
    <name type="scientific">Chara braunii</name>
    <name type="common">Braun's stonewort</name>
    <dbReference type="NCBI Taxonomy" id="69332"/>
    <lineage>
        <taxon>Eukaryota</taxon>
        <taxon>Viridiplantae</taxon>
        <taxon>Streptophyta</taxon>
        <taxon>Charophyceae</taxon>
        <taxon>Charales</taxon>
        <taxon>Characeae</taxon>
        <taxon>Chara</taxon>
    </lineage>
</organism>
<comment type="caution">
    <text evidence="5">The sequence shown here is derived from an EMBL/GenBank/DDBJ whole genome shotgun (WGS) entry which is preliminary data.</text>
</comment>